<sequence>MSTEVWEVVGWVWWVGVADWSLERLLGSIWCGRRAEPTNEVDRMWRKGWLKILLGREGVWSLALKRFSPCPSHIGERHPQNEGISTPQLVSSKIDFYASIVALTIVATIFSFVERIGETGMIVSLGAREQ</sequence>
<accession>A0AAV1ST00</accession>
<proteinExistence type="predicted"/>
<evidence type="ECO:0000313" key="2">
    <source>
        <dbReference type="EMBL" id="CAK7355834.1"/>
    </source>
</evidence>
<name>A0AAV1ST00_9ROSI</name>
<feature type="transmembrane region" description="Helical" evidence="1">
    <location>
        <begin position="96"/>
        <end position="113"/>
    </location>
</feature>
<organism evidence="2 3">
    <name type="scientific">Dovyalis caffra</name>
    <dbReference type="NCBI Taxonomy" id="77055"/>
    <lineage>
        <taxon>Eukaryota</taxon>
        <taxon>Viridiplantae</taxon>
        <taxon>Streptophyta</taxon>
        <taxon>Embryophyta</taxon>
        <taxon>Tracheophyta</taxon>
        <taxon>Spermatophyta</taxon>
        <taxon>Magnoliopsida</taxon>
        <taxon>eudicotyledons</taxon>
        <taxon>Gunneridae</taxon>
        <taxon>Pentapetalae</taxon>
        <taxon>rosids</taxon>
        <taxon>fabids</taxon>
        <taxon>Malpighiales</taxon>
        <taxon>Salicaceae</taxon>
        <taxon>Flacourtieae</taxon>
        <taxon>Dovyalis</taxon>
    </lineage>
</organism>
<dbReference type="EMBL" id="CAWUPB010001197">
    <property type="protein sequence ID" value="CAK7355834.1"/>
    <property type="molecule type" value="Genomic_DNA"/>
</dbReference>
<keyword evidence="1" id="KW-0472">Membrane</keyword>
<protein>
    <submittedName>
        <fullName evidence="2">Uncharacterized protein</fullName>
    </submittedName>
</protein>
<gene>
    <name evidence="2" type="ORF">DCAF_LOCUS26096</name>
</gene>
<evidence type="ECO:0000313" key="3">
    <source>
        <dbReference type="Proteomes" id="UP001314170"/>
    </source>
</evidence>
<reference evidence="2 3" key="1">
    <citation type="submission" date="2024-01" db="EMBL/GenBank/DDBJ databases">
        <authorList>
            <person name="Waweru B."/>
        </authorList>
    </citation>
    <scope>NUCLEOTIDE SEQUENCE [LARGE SCALE GENOMIC DNA]</scope>
</reference>
<dbReference type="Proteomes" id="UP001314170">
    <property type="component" value="Unassembled WGS sequence"/>
</dbReference>
<keyword evidence="3" id="KW-1185">Reference proteome</keyword>
<comment type="caution">
    <text evidence="2">The sequence shown here is derived from an EMBL/GenBank/DDBJ whole genome shotgun (WGS) entry which is preliminary data.</text>
</comment>
<evidence type="ECO:0000256" key="1">
    <source>
        <dbReference type="SAM" id="Phobius"/>
    </source>
</evidence>
<keyword evidence="1" id="KW-1133">Transmembrane helix</keyword>
<dbReference type="AlphaFoldDB" id="A0AAV1ST00"/>
<keyword evidence="1" id="KW-0812">Transmembrane</keyword>